<dbReference type="PANTHER" id="PTHR37067">
    <property type="entry name" value="PX DOMAIN-CONTAINING PROTEIN"/>
    <property type="match status" value="1"/>
</dbReference>
<dbReference type="AlphaFoldDB" id="A0AAV1UNY6"/>
<keyword evidence="1" id="KW-1133">Transmembrane helix</keyword>
<dbReference type="EMBL" id="CAKLBY020000223">
    <property type="protein sequence ID" value="CAK7936235.1"/>
    <property type="molecule type" value="Genomic_DNA"/>
</dbReference>
<evidence type="ECO:0000313" key="3">
    <source>
        <dbReference type="Proteomes" id="UP001162060"/>
    </source>
</evidence>
<proteinExistence type="predicted"/>
<evidence type="ECO:0000313" key="2">
    <source>
        <dbReference type="EMBL" id="CAK7936235.1"/>
    </source>
</evidence>
<name>A0AAV1UNY6_9STRA</name>
<keyword evidence="1" id="KW-0812">Transmembrane</keyword>
<sequence length="150" mass="17631">MKTFGPQFHPKNYRWHFTLQHPAKWEEYQLTSGSDKAIFFHVTIPLVNAIVLFYVTEERPHYTYYIDKQVIELVVGEMLWDSEDVEALKFKNAMRIFSHEEPPGDCTVTFKTSMAYKLAIKHVGIGFSMKDITLAIRQLRMWSMHRSSLA</sequence>
<evidence type="ECO:0000256" key="1">
    <source>
        <dbReference type="SAM" id="Phobius"/>
    </source>
</evidence>
<accession>A0AAV1UNY6</accession>
<keyword evidence="1" id="KW-0472">Membrane</keyword>
<protein>
    <submittedName>
        <fullName evidence="2">Uncharacterized protein</fullName>
    </submittedName>
</protein>
<feature type="transmembrane region" description="Helical" evidence="1">
    <location>
        <begin position="37"/>
        <end position="55"/>
    </location>
</feature>
<dbReference type="PANTHER" id="PTHR37067:SF3">
    <property type="entry name" value="PX DOMAIN-CONTAINING PROTEIN"/>
    <property type="match status" value="1"/>
</dbReference>
<organism evidence="2 3">
    <name type="scientific">Peronospora matthiolae</name>
    <dbReference type="NCBI Taxonomy" id="2874970"/>
    <lineage>
        <taxon>Eukaryota</taxon>
        <taxon>Sar</taxon>
        <taxon>Stramenopiles</taxon>
        <taxon>Oomycota</taxon>
        <taxon>Peronosporomycetes</taxon>
        <taxon>Peronosporales</taxon>
        <taxon>Peronosporaceae</taxon>
        <taxon>Peronospora</taxon>
    </lineage>
</organism>
<dbReference type="Proteomes" id="UP001162060">
    <property type="component" value="Unassembled WGS sequence"/>
</dbReference>
<comment type="caution">
    <text evidence="2">The sequence shown here is derived from an EMBL/GenBank/DDBJ whole genome shotgun (WGS) entry which is preliminary data.</text>
</comment>
<gene>
    <name evidence="2" type="ORF">PM001_LOCUS21385</name>
</gene>
<reference evidence="2" key="1">
    <citation type="submission" date="2024-01" db="EMBL/GenBank/DDBJ databases">
        <authorList>
            <person name="Webb A."/>
        </authorList>
    </citation>
    <scope>NUCLEOTIDE SEQUENCE</scope>
    <source>
        <strain evidence="2">Pm1</strain>
    </source>
</reference>